<sequence>LMRSSSKVYEIPRVESAHPGYCSRGYGRRDGQLTLSMSSRLEMWGERPPCMQNIFSATRAAQGIQLKTFTKLQYLDSSIDVITKEEIRLADGITALGQHHPQLAELA</sequence>
<evidence type="ECO:0000313" key="1">
    <source>
        <dbReference type="EMBL" id="GMR59801.1"/>
    </source>
</evidence>
<dbReference type="EMBL" id="BTRK01000006">
    <property type="protein sequence ID" value="GMR59801.1"/>
    <property type="molecule type" value="Genomic_DNA"/>
</dbReference>
<protein>
    <submittedName>
        <fullName evidence="1">Uncharacterized protein</fullName>
    </submittedName>
</protein>
<dbReference type="Proteomes" id="UP001328107">
    <property type="component" value="Unassembled WGS sequence"/>
</dbReference>
<evidence type="ECO:0000313" key="2">
    <source>
        <dbReference type="Proteomes" id="UP001328107"/>
    </source>
</evidence>
<gene>
    <name evidence="1" type="ORF">PMAYCL1PPCAC_29996</name>
</gene>
<keyword evidence="2" id="KW-1185">Reference proteome</keyword>
<name>A0AAN5DB61_9BILA</name>
<organism evidence="1 2">
    <name type="scientific">Pristionchus mayeri</name>
    <dbReference type="NCBI Taxonomy" id="1317129"/>
    <lineage>
        <taxon>Eukaryota</taxon>
        <taxon>Metazoa</taxon>
        <taxon>Ecdysozoa</taxon>
        <taxon>Nematoda</taxon>
        <taxon>Chromadorea</taxon>
        <taxon>Rhabditida</taxon>
        <taxon>Rhabditina</taxon>
        <taxon>Diplogasteromorpha</taxon>
        <taxon>Diplogasteroidea</taxon>
        <taxon>Neodiplogasteridae</taxon>
        <taxon>Pristionchus</taxon>
    </lineage>
</organism>
<feature type="non-terminal residue" evidence="1">
    <location>
        <position position="1"/>
    </location>
</feature>
<reference evidence="2" key="1">
    <citation type="submission" date="2022-10" db="EMBL/GenBank/DDBJ databases">
        <title>Genome assembly of Pristionchus species.</title>
        <authorList>
            <person name="Yoshida K."/>
            <person name="Sommer R.J."/>
        </authorList>
    </citation>
    <scope>NUCLEOTIDE SEQUENCE [LARGE SCALE GENOMIC DNA]</scope>
    <source>
        <strain evidence="2">RS5460</strain>
    </source>
</reference>
<accession>A0AAN5DB61</accession>
<feature type="non-terminal residue" evidence="1">
    <location>
        <position position="107"/>
    </location>
</feature>
<dbReference type="AlphaFoldDB" id="A0AAN5DB61"/>
<proteinExistence type="predicted"/>
<comment type="caution">
    <text evidence="1">The sequence shown here is derived from an EMBL/GenBank/DDBJ whole genome shotgun (WGS) entry which is preliminary data.</text>
</comment>